<feature type="domain" description="Photolyase/cryptochrome alpha/beta" evidence="7">
    <location>
        <begin position="8"/>
        <end position="140"/>
    </location>
</feature>
<feature type="region of interest" description="Disordered" evidence="6">
    <location>
        <begin position="149"/>
        <end position="189"/>
    </location>
</feature>
<dbReference type="InterPro" id="IPR006050">
    <property type="entry name" value="DNA_photolyase_N"/>
</dbReference>
<evidence type="ECO:0000256" key="3">
    <source>
        <dbReference type="ARBA" id="ARBA00022827"/>
    </source>
</evidence>
<sequence length="639" mass="72176">MPSSGQGPRVLYWFRTDLRLHDSPALAKALSLSPSALFPIFNWDPNYIYGHRVGINRFRFLLESLQDLSNEIKKLNGDSQLLLTRGAPQTRIRELCEKWQITHVAFEEDHNAYARHRDAAVVESLKAANIEVISQEGRHLYPIKEVLKNTKGQPPTSMSQLQKAVASLGDVAQPAETPTSLPSPCPPGSDKADIKKLFDLISDLSSYKEEVGTPDVDLNAAELGGQRKSGPDGEVTSYDTVAAGEKSKYKEEKSPFAVPTLASLGMEEPEVKLAEPIRGGTTEALRRLKKLTEDPAYLSTFAKPQTSPSTDPDAPSTTLLSPYIKFGCLGIRHYWHTVKETKKKHKGAKTDVPEGMEGQLLFRDMYAVCEAAVGDAFHGVRGNKISHYMDWYLPTVYDKDGKQVEPRPRGDDVSEERLRTFKEGQTGFPWIDALMRQLRMTGWIHHLGRHSVAAYLTRAQCWISWERGAEIFHEFLIDTDDASNDGNWMWLSASAFFSQYFRVYGLTTFPAKYDKHGYIVRKYCPELKDFPDKYIYAPHTAPKEVQEKAKCIIGKDYPFPVLDEKEEKKHCLDRCKAAYDSKLFGNSKEVLEGKAEGMLRKKHGVPDPKNFNYKENAANKIRARTGRRRRLLFPTPSTP</sequence>
<dbReference type="GeneID" id="37014589"/>
<dbReference type="EMBL" id="KZ819330">
    <property type="protein sequence ID" value="PWN19799.1"/>
    <property type="molecule type" value="Genomic_DNA"/>
</dbReference>
<dbReference type="GO" id="GO:0005737">
    <property type="term" value="C:cytoplasm"/>
    <property type="evidence" value="ECO:0007669"/>
    <property type="project" value="TreeGrafter"/>
</dbReference>
<dbReference type="GO" id="GO:0003904">
    <property type="term" value="F:deoxyribodipyrimidine photo-lyase activity"/>
    <property type="evidence" value="ECO:0007669"/>
    <property type="project" value="TreeGrafter"/>
</dbReference>
<feature type="compositionally biased region" description="Polar residues" evidence="6">
    <location>
        <begin position="150"/>
        <end position="162"/>
    </location>
</feature>
<dbReference type="Gene3D" id="1.10.579.10">
    <property type="entry name" value="DNA Cyclobutane Dipyrimidine Photolyase, subunit A, domain 3"/>
    <property type="match status" value="1"/>
</dbReference>
<dbReference type="SUPFAM" id="SSF52425">
    <property type="entry name" value="Cryptochrome/photolyase, N-terminal domain"/>
    <property type="match status" value="1"/>
</dbReference>
<evidence type="ECO:0000259" key="7">
    <source>
        <dbReference type="PROSITE" id="PS51645"/>
    </source>
</evidence>
<accession>A0A316U3C4</accession>
<evidence type="ECO:0000256" key="1">
    <source>
        <dbReference type="ARBA" id="ARBA00005862"/>
    </source>
</evidence>
<dbReference type="OrthoDB" id="435881at2759"/>
<dbReference type="Pfam" id="PF00875">
    <property type="entry name" value="DNA_photolyase"/>
    <property type="match status" value="1"/>
</dbReference>
<feature type="coiled-coil region" evidence="5">
    <location>
        <begin position="58"/>
        <end position="85"/>
    </location>
</feature>
<reference evidence="8 9" key="1">
    <citation type="journal article" date="2018" name="Mol. Biol. Evol.">
        <title>Broad Genomic Sampling Reveals a Smut Pathogenic Ancestry of the Fungal Clade Ustilaginomycotina.</title>
        <authorList>
            <person name="Kijpornyongpan T."/>
            <person name="Mondo S.J."/>
            <person name="Barry K."/>
            <person name="Sandor L."/>
            <person name="Lee J."/>
            <person name="Lipzen A."/>
            <person name="Pangilinan J."/>
            <person name="LaButti K."/>
            <person name="Hainaut M."/>
            <person name="Henrissat B."/>
            <person name="Grigoriev I.V."/>
            <person name="Spatafora J.W."/>
            <person name="Aime M.C."/>
        </authorList>
    </citation>
    <scope>NUCLEOTIDE SEQUENCE [LARGE SCALE GENOMIC DNA]</scope>
    <source>
        <strain evidence="8 9">MCA 4718</strain>
    </source>
</reference>
<dbReference type="RefSeq" id="XP_025346959.1">
    <property type="nucleotide sequence ID" value="XM_025492855.1"/>
</dbReference>
<protein>
    <submittedName>
        <fullName evidence="8">Cryptochrome/photolyase FAD-binding domain-containing protein</fullName>
    </submittedName>
</protein>
<evidence type="ECO:0000256" key="4">
    <source>
        <dbReference type="PIRSR" id="PIRSR602081-1"/>
    </source>
</evidence>
<dbReference type="GO" id="GO:0005634">
    <property type="term" value="C:nucleus"/>
    <property type="evidence" value="ECO:0007669"/>
    <property type="project" value="TreeGrafter"/>
</dbReference>
<dbReference type="Pfam" id="PF03441">
    <property type="entry name" value="FAD_binding_7"/>
    <property type="match status" value="1"/>
</dbReference>
<dbReference type="PROSITE" id="PS51645">
    <property type="entry name" value="PHR_CRY_ALPHA_BETA"/>
    <property type="match status" value="1"/>
</dbReference>
<feature type="binding site" evidence="4">
    <location>
        <begin position="478"/>
        <end position="480"/>
    </location>
    <ligand>
        <name>FAD</name>
        <dbReference type="ChEBI" id="CHEBI:57692"/>
    </ligand>
</feature>
<dbReference type="GO" id="GO:0043153">
    <property type="term" value="P:entrainment of circadian clock by photoperiod"/>
    <property type="evidence" value="ECO:0007669"/>
    <property type="project" value="TreeGrafter"/>
</dbReference>
<dbReference type="InterPro" id="IPR036134">
    <property type="entry name" value="Crypto/Photolyase_FAD-like_sf"/>
</dbReference>
<evidence type="ECO:0000256" key="2">
    <source>
        <dbReference type="ARBA" id="ARBA00022630"/>
    </source>
</evidence>
<dbReference type="AlphaFoldDB" id="A0A316U3C4"/>
<dbReference type="InterPro" id="IPR002081">
    <property type="entry name" value="Cryptochrome/DNA_photolyase_1"/>
</dbReference>
<dbReference type="Proteomes" id="UP000245942">
    <property type="component" value="Unassembled WGS sequence"/>
</dbReference>
<dbReference type="Gene3D" id="3.40.50.620">
    <property type="entry name" value="HUPs"/>
    <property type="match status" value="1"/>
</dbReference>
<keyword evidence="2 4" id="KW-0285">Flavoprotein</keyword>
<comment type="similarity">
    <text evidence="1">Belongs to the DNA photolyase class-1 family.</text>
</comment>
<dbReference type="GO" id="GO:0003677">
    <property type="term" value="F:DNA binding"/>
    <property type="evidence" value="ECO:0007669"/>
    <property type="project" value="TreeGrafter"/>
</dbReference>
<evidence type="ECO:0000256" key="6">
    <source>
        <dbReference type="SAM" id="MobiDB-lite"/>
    </source>
</evidence>
<dbReference type="InterPro" id="IPR005101">
    <property type="entry name" value="Cryptochr/Photolyase_FAD-bd"/>
</dbReference>
<dbReference type="GO" id="GO:0071949">
    <property type="term" value="F:FAD binding"/>
    <property type="evidence" value="ECO:0007669"/>
    <property type="project" value="TreeGrafter"/>
</dbReference>
<dbReference type="PANTHER" id="PTHR11455:SF9">
    <property type="entry name" value="CRYPTOCHROME CIRCADIAN CLOCK 5 ISOFORM X1"/>
    <property type="match status" value="1"/>
</dbReference>
<evidence type="ECO:0000256" key="5">
    <source>
        <dbReference type="SAM" id="Coils"/>
    </source>
</evidence>
<feature type="binding site" evidence="4">
    <location>
        <begin position="359"/>
        <end position="366"/>
    </location>
    <ligand>
        <name>FAD</name>
        <dbReference type="ChEBI" id="CHEBI:57692"/>
    </ligand>
</feature>
<gene>
    <name evidence="8" type="ORF">BCV69DRAFT_283900</name>
</gene>
<proteinExistence type="inferred from homology"/>
<keyword evidence="5" id="KW-0175">Coiled coil</keyword>
<dbReference type="GO" id="GO:0032922">
    <property type="term" value="P:circadian regulation of gene expression"/>
    <property type="evidence" value="ECO:0007669"/>
    <property type="project" value="TreeGrafter"/>
</dbReference>
<comment type="cofactor">
    <cofactor evidence="4">
        <name>FAD</name>
        <dbReference type="ChEBI" id="CHEBI:57692"/>
    </cofactor>
    <text evidence="4">Binds 1 FAD per subunit.</text>
</comment>
<keyword evidence="9" id="KW-1185">Reference proteome</keyword>
<evidence type="ECO:0000313" key="8">
    <source>
        <dbReference type="EMBL" id="PWN19799.1"/>
    </source>
</evidence>
<evidence type="ECO:0000313" key="9">
    <source>
        <dbReference type="Proteomes" id="UP000245942"/>
    </source>
</evidence>
<name>A0A316U3C4_9BASI</name>
<dbReference type="InterPro" id="IPR014729">
    <property type="entry name" value="Rossmann-like_a/b/a_fold"/>
</dbReference>
<dbReference type="SUPFAM" id="SSF48173">
    <property type="entry name" value="Cryptochrome/photolyase FAD-binding domain"/>
    <property type="match status" value="1"/>
</dbReference>
<keyword evidence="8" id="KW-0456">Lyase</keyword>
<dbReference type="Gene3D" id="1.25.40.80">
    <property type="match status" value="1"/>
</dbReference>
<organism evidence="8 9">
    <name type="scientific">Pseudomicrostroma glucosiphilum</name>
    <dbReference type="NCBI Taxonomy" id="1684307"/>
    <lineage>
        <taxon>Eukaryota</taxon>
        <taxon>Fungi</taxon>
        <taxon>Dikarya</taxon>
        <taxon>Basidiomycota</taxon>
        <taxon>Ustilaginomycotina</taxon>
        <taxon>Exobasidiomycetes</taxon>
        <taxon>Microstromatales</taxon>
        <taxon>Microstromatales incertae sedis</taxon>
        <taxon>Pseudomicrostroma</taxon>
    </lineage>
</organism>
<dbReference type="STRING" id="1684307.A0A316U3C4"/>
<keyword evidence="3 4" id="KW-0274">FAD</keyword>
<dbReference type="PANTHER" id="PTHR11455">
    <property type="entry name" value="CRYPTOCHROME"/>
    <property type="match status" value="1"/>
</dbReference>
<feature type="binding site" evidence="4">
    <location>
        <begin position="317"/>
        <end position="321"/>
    </location>
    <ligand>
        <name>FAD</name>
        <dbReference type="ChEBI" id="CHEBI:57692"/>
    </ligand>
</feature>
<dbReference type="InterPro" id="IPR036155">
    <property type="entry name" value="Crypto/Photolyase_N_sf"/>
</dbReference>